<geneLocation type="plasmid" evidence="3 4">
    <name>pI</name>
</geneLocation>
<dbReference type="Proteomes" id="UP000515733">
    <property type="component" value="Plasmid pI"/>
</dbReference>
<dbReference type="KEGG" id="doe:DENOEST_P0005"/>
<organism evidence="3 4">
    <name type="scientific">Denitratisoma oestradiolicum</name>
    <dbReference type="NCBI Taxonomy" id="311182"/>
    <lineage>
        <taxon>Bacteria</taxon>
        <taxon>Pseudomonadati</taxon>
        <taxon>Pseudomonadota</taxon>
        <taxon>Betaproteobacteria</taxon>
        <taxon>Nitrosomonadales</taxon>
        <taxon>Sterolibacteriaceae</taxon>
        <taxon>Denitratisoma</taxon>
    </lineage>
</organism>
<dbReference type="AlphaFoldDB" id="A0A6S6Y2G5"/>
<proteinExistence type="predicted"/>
<evidence type="ECO:0000313" key="4">
    <source>
        <dbReference type="Proteomes" id="UP000515733"/>
    </source>
</evidence>
<gene>
    <name evidence="3" type="ORF">DENOEST_P0005</name>
</gene>
<keyword evidence="3" id="KW-0614">Plasmid</keyword>
<name>A0A6S6Y2G5_9PROT</name>
<sequence length="51" mass="5327">MPAARLKVSVCATCYVAPNATPDGRRANRRADVELAMPSQAETGDAATHKG</sequence>
<evidence type="ECO:0000313" key="3">
    <source>
        <dbReference type="EMBL" id="CAB1371163.1"/>
    </source>
</evidence>
<keyword evidence="1" id="KW-0472">Membrane</keyword>
<accession>A0A6S6Y2G5</accession>
<evidence type="ECO:0000259" key="2">
    <source>
        <dbReference type="PROSITE" id="PS51123"/>
    </source>
</evidence>
<dbReference type="PROSITE" id="PS51123">
    <property type="entry name" value="OMPA_2"/>
    <property type="match status" value="1"/>
</dbReference>
<dbReference type="GO" id="GO:0016020">
    <property type="term" value="C:membrane"/>
    <property type="evidence" value="ECO:0007669"/>
    <property type="project" value="UniProtKB-UniRule"/>
</dbReference>
<dbReference type="EMBL" id="LR778302">
    <property type="protein sequence ID" value="CAB1371163.1"/>
    <property type="molecule type" value="Genomic_DNA"/>
</dbReference>
<feature type="domain" description="OmpA-like" evidence="2">
    <location>
        <begin position="1"/>
        <end position="39"/>
    </location>
</feature>
<evidence type="ECO:0000256" key="1">
    <source>
        <dbReference type="PROSITE-ProRule" id="PRU00473"/>
    </source>
</evidence>
<protein>
    <recommendedName>
        <fullName evidence="2">OmpA-like domain-containing protein</fullName>
    </recommendedName>
</protein>
<dbReference type="InterPro" id="IPR006665">
    <property type="entry name" value="OmpA-like"/>
</dbReference>
<reference evidence="3 4" key="1">
    <citation type="submission" date="2020-03" db="EMBL/GenBank/DDBJ databases">
        <authorList>
            <consortium name="Genoscope - CEA"/>
            <person name="William W."/>
        </authorList>
    </citation>
    <scope>NUCLEOTIDE SEQUENCE [LARGE SCALE GENOMIC DNA]</scope>
    <source>
        <strain evidence="4">DSM 16959</strain>
        <plasmid evidence="3 4">pI</plasmid>
    </source>
</reference>
<keyword evidence="4" id="KW-1185">Reference proteome</keyword>